<dbReference type="InterPro" id="IPR010872">
    <property type="entry name" value="MDMPI_C-term_domain"/>
</dbReference>
<dbReference type="EMBL" id="NHZO01000151">
    <property type="protein sequence ID" value="PHQ50241.1"/>
    <property type="molecule type" value="Genomic_DNA"/>
</dbReference>
<dbReference type="PANTHER" id="PTHR40758:SF1">
    <property type="entry name" value="CONSERVED PROTEIN"/>
    <property type="match status" value="1"/>
</dbReference>
<proteinExistence type="predicted"/>
<accession>A0A2G1XGB0</accession>
<dbReference type="PANTHER" id="PTHR40758">
    <property type="entry name" value="CONSERVED PROTEIN"/>
    <property type="match status" value="1"/>
</dbReference>
<keyword evidence="4" id="KW-1185">Reference proteome</keyword>
<organism evidence="3 4">
    <name type="scientific">Streptomyces cinnamoneus</name>
    <name type="common">Streptoverticillium cinnamoneum</name>
    <dbReference type="NCBI Taxonomy" id="53446"/>
    <lineage>
        <taxon>Bacteria</taxon>
        <taxon>Bacillati</taxon>
        <taxon>Actinomycetota</taxon>
        <taxon>Actinomycetes</taxon>
        <taxon>Kitasatosporales</taxon>
        <taxon>Streptomycetaceae</taxon>
        <taxon>Streptomyces</taxon>
        <taxon>Streptomyces cinnamoneus group</taxon>
    </lineage>
</organism>
<dbReference type="InterPro" id="IPR017517">
    <property type="entry name" value="Maleyloyr_isom"/>
</dbReference>
<dbReference type="Gene3D" id="1.20.120.450">
    <property type="entry name" value="dinb family like domain"/>
    <property type="match status" value="1"/>
</dbReference>
<dbReference type="GO" id="GO:0005886">
    <property type="term" value="C:plasma membrane"/>
    <property type="evidence" value="ECO:0007669"/>
    <property type="project" value="TreeGrafter"/>
</dbReference>
<dbReference type="Pfam" id="PF11716">
    <property type="entry name" value="MDMPI_N"/>
    <property type="match status" value="1"/>
</dbReference>
<gene>
    <name evidence="3" type="ORF">BLA24_22010</name>
</gene>
<feature type="domain" description="Mycothiol-dependent maleylpyruvate isomerase metal-binding" evidence="2">
    <location>
        <begin position="13"/>
        <end position="137"/>
    </location>
</feature>
<evidence type="ECO:0000259" key="2">
    <source>
        <dbReference type="Pfam" id="PF11716"/>
    </source>
</evidence>
<dbReference type="NCBIfam" id="TIGR03083">
    <property type="entry name" value="maleylpyruvate isomerase family mycothiol-dependent enzyme"/>
    <property type="match status" value="1"/>
</dbReference>
<dbReference type="Proteomes" id="UP000222531">
    <property type="component" value="Unassembled WGS sequence"/>
</dbReference>
<dbReference type="AlphaFoldDB" id="A0A2G1XGB0"/>
<dbReference type="InterPro" id="IPR034660">
    <property type="entry name" value="DinB/YfiT-like"/>
</dbReference>
<name>A0A2G1XGB0_STRCJ</name>
<evidence type="ECO:0000259" key="1">
    <source>
        <dbReference type="Pfam" id="PF07398"/>
    </source>
</evidence>
<feature type="domain" description="MDMPI C-terminal" evidence="1">
    <location>
        <begin position="150"/>
        <end position="255"/>
    </location>
</feature>
<dbReference type="InterPro" id="IPR024344">
    <property type="entry name" value="MDMPI_metal-binding"/>
</dbReference>
<protein>
    <submittedName>
        <fullName evidence="3">Uncharacterized protein</fullName>
    </submittedName>
</protein>
<dbReference type="Pfam" id="PF07398">
    <property type="entry name" value="MDMPI_C"/>
    <property type="match status" value="1"/>
</dbReference>
<dbReference type="RefSeq" id="WP_099200727.1">
    <property type="nucleotide sequence ID" value="NZ_NHZO01000151.1"/>
</dbReference>
<sequence length="263" mass="28610">MSLLSHERYCGEVIAETELLCTALRDADVSTPVPTCPDWTLAQLVLHLGGAHRAVEAVVRTRATEFAVPDVSQEAGGPAPADAAALAAWLTEGAATLVAALREAGPDARVWTFGGEQPAAFWFRRMAHETVIHRADAFAAVGSPFAVAPEVAADCLDEWLDILAFLHRLGRLPELSDVTGPDRTLHLHATDAAPELDAEWVIDGTQEHIAWRRAHEKAAVAVRGPLADLLCLVYRRLPLKDADRIEVVGDRELLEAWLERAKF</sequence>
<comment type="caution">
    <text evidence="3">The sequence shown here is derived from an EMBL/GenBank/DDBJ whole genome shotgun (WGS) entry which is preliminary data.</text>
</comment>
<dbReference type="SUPFAM" id="SSF109854">
    <property type="entry name" value="DinB/YfiT-like putative metalloenzymes"/>
    <property type="match status" value="1"/>
</dbReference>
<reference evidence="3 4" key="1">
    <citation type="journal article" date="2017" name="Biochemistry">
        <title>Identification of the Biosynthetic Pathway for the Antibiotic Bicyclomycin.</title>
        <authorList>
            <person name="Patteson J."/>
            <person name="Cai W."/>
            <person name="Johnson R.A."/>
            <person name="Santa Maria K."/>
            <person name="Li B."/>
        </authorList>
    </citation>
    <scope>NUCLEOTIDE SEQUENCE [LARGE SCALE GENOMIC DNA]</scope>
    <source>
        <strain evidence="3 4">ATCC 21532</strain>
    </source>
</reference>
<evidence type="ECO:0000313" key="3">
    <source>
        <dbReference type="EMBL" id="PHQ50241.1"/>
    </source>
</evidence>
<dbReference type="GO" id="GO:0046872">
    <property type="term" value="F:metal ion binding"/>
    <property type="evidence" value="ECO:0007669"/>
    <property type="project" value="InterPro"/>
</dbReference>
<dbReference type="OrthoDB" id="3671213at2"/>
<evidence type="ECO:0000313" key="4">
    <source>
        <dbReference type="Proteomes" id="UP000222531"/>
    </source>
</evidence>